<sequence length="93" mass="10904">MLWDRVCWRKRGDHISQETAHRDVSKYKLEGDEVFGGWLNLDPRPQFFHCVPASHAESLLQLVFYFDLFAACFVVCCCCCFVYFVFLLSPKCI</sequence>
<dbReference type="EMBL" id="CAJNNV010001741">
    <property type="protein sequence ID" value="CAE8585717.1"/>
    <property type="molecule type" value="Genomic_DNA"/>
</dbReference>
<keyword evidence="1" id="KW-0812">Transmembrane</keyword>
<comment type="caution">
    <text evidence="2">The sequence shown here is derived from an EMBL/GenBank/DDBJ whole genome shotgun (WGS) entry which is preliminary data.</text>
</comment>
<organism evidence="2 3">
    <name type="scientific">Polarella glacialis</name>
    <name type="common">Dinoflagellate</name>
    <dbReference type="NCBI Taxonomy" id="89957"/>
    <lineage>
        <taxon>Eukaryota</taxon>
        <taxon>Sar</taxon>
        <taxon>Alveolata</taxon>
        <taxon>Dinophyceae</taxon>
        <taxon>Suessiales</taxon>
        <taxon>Suessiaceae</taxon>
        <taxon>Polarella</taxon>
    </lineage>
</organism>
<dbReference type="AlphaFoldDB" id="A0A813DCT8"/>
<keyword evidence="3" id="KW-1185">Reference proteome</keyword>
<evidence type="ECO:0000313" key="2">
    <source>
        <dbReference type="EMBL" id="CAE8585717.1"/>
    </source>
</evidence>
<dbReference type="Proteomes" id="UP000654075">
    <property type="component" value="Unassembled WGS sequence"/>
</dbReference>
<gene>
    <name evidence="2" type="ORF">PGLA1383_LOCUS4621</name>
</gene>
<proteinExistence type="predicted"/>
<evidence type="ECO:0000256" key="1">
    <source>
        <dbReference type="SAM" id="Phobius"/>
    </source>
</evidence>
<accession>A0A813DCT8</accession>
<evidence type="ECO:0000313" key="3">
    <source>
        <dbReference type="Proteomes" id="UP000654075"/>
    </source>
</evidence>
<keyword evidence="1" id="KW-1133">Transmembrane helix</keyword>
<name>A0A813DCT8_POLGL</name>
<protein>
    <submittedName>
        <fullName evidence="2">Uncharacterized protein</fullName>
    </submittedName>
</protein>
<reference evidence="2" key="1">
    <citation type="submission" date="2021-02" db="EMBL/GenBank/DDBJ databases">
        <authorList>
            <person name="Dougan E. K."/>
            <person name="Rhodes N."/>
            <person name="Thang M."/>
            <person name="Chan C."/>
        </authorList>
    </citation>
    <scope>NUCLEOTIDE SEQUENCE</scope>
</reference>
<keyword evidence="1" id="KW-0472">Membrane</keyword>
<dbReference type="OrthoDB" id="446145at2759"/>
<feature type="transmembrane region" description="Helical" evidence="1">
    <location>
        <begin position="62"/>
        <end position="88"/>
    </location>
</feature>